<comment type="caution">
    <text evidence="1">The sequence shown here is derived from an EMBL/GenBank/DDBJ whole genome shotgun (WGS) entry which is preliminary data.</text>
</comment>
<protein>
    <submittedName>
        <fullName evidence="1">Uncharacterized protein</fullName>
    </submittedName>
</protein>
<accession>A0A8J5TCJ3</accession>
<dbReference type="AlphaFoldDB" id="A0A8J5TCJ3"/>
<reference evidence="1" key="1">
    <citation type="journal article" date="2021" name="Sci. Adv.">
        <title>The American lobster genome reveals insights on longevity, neural, and immune adaptations.</title>
        <authorList>
            <person name="Polinski J.M."/>
            <person name="Zimin A.V."/>
            <person name="Clark K.F."/>
            <person name="Kohn A.B."/>
            <person name="Sadowski N."/>
            <person name="Timp W."/>
            <person name="Ptitsyn A."/>
            <person name="Khanna P."/>
            <person name="Romanova D.Y."/>
            <person name="Williams P."/>
            <person name="Greenwood S.J."/>
            <person name="Moroz L.L."/>
            <person name="Walt D.R."/>
            <person name="Bodnar A.G."/>
        </authorList>
    </citation>
    <scope>NUCLEOTIDE SEQUENCE</scope>
    <source>
        <strain evidence="1">GMGI-L3</strain>
    </source>
</reference>
<evidence type="ECO:0000313" key="1">
    <source>
        <dbReference type="EMBL" id="KAG7171932.1"/>
    </source>
</evidence>
<gene>
    <name evidence="1" type="ORF">Hamer_G000875</name>
</gene>
<dbReference type="EMBL" id="JAHLQT010011632">
    <property type="protein sequence ID" value="KAG7171932.1"/>
    <property type="molecule type" value="Genomic_DNA"/>
</dbReference>
<dbReference type="Proteomes" id="UP000747542">
    <property type="component" value="Unassembled WGS sequence"/>
</dbReference>
<evidence type="ECO:0000313" key="2">
    <source>
        <dbReference type="Proteomes" id="UP000747542"/>
    </source>
</evidence>
<organism evidence="1 2">
    <name type="scientific">Homarus americanus</name>
    <name type="common">American lobster</name>
    <dbReference type="NCBI Taxonomy" id="6706"/>
    <lineage>
        <taxon>Eukaryota</taxon>
        <taxon>Metazoa</taxon>
        <taxon>Ecdysozoa</taxon>
        <taxon>Arthropoda</taxon>
        <taxon>Crustacea</taxon>
        <taxon>Multicrustacea</taxon>
        <taxon>Malacostraca</taxon>
        <taxon>Eumalacostraca</taxon>
        <taxon>Eucarida</taxon>
        <taxon>Decapoda</taxon>
        <taxon>Pleocyemata</taxon>
        <taxon>Astacidea</taxon>
        <taxon>Nephropoidea</taxon>
        <taxon>Nephropidae</taxon>
        <taxon>Homarus</taxon>
    </lineage>
</organism>
<proteinExistence type="predicted"/>
<keyword evidence="2" id="KW-1185">Reference proteome</keyword>
<name>A0A8J5TCJ3_HOMAM</name>
<sequence length="84" mass="8783">MSTTAVLTAALGLDSCQDCLTAALGLLTVDMGLRTTAVLTAALGLLTRSWDAHNSSAHSCPGTADSCCYWDCAQQQCSQLPWDC</sequence>